<evidence type="ECO:0000313" key="1">
    <source>
        <dbReference type="EMBL" id="CAA7042919.1"/>
    </source>
</evidence>
<organism evidence="1 2">
    <name type="scientific">Microthlaspi erraticum</name>
    <dbReference type="NCBI Taxonomy" id="1685480"/>
    <lineage>
        <taxon>Eukaryota</taxon>
        <taxon>Viridiplantae</taxon>
        <taxon>Streptophyta</taxon>
        <taxon>Embryophyta</taxon>
        <taxon>Tracheophyta</taxon>
        <taxon>Spermatophyta</taxon>
        <taxon>Magnoliopsida</taxon>
        <taxon>eudicotyledons</taxon>
        <taxon>Gunneridae</taxon>
        <taxon>Pentapetalae</taxon>
        <taxon>rosids</taxon>
        <taxon>malvids</taxon>
        <taxon>Brassicales</taxon>
        <taxon>Brassicaceae</taxon>
        <taxon>Coluteocarpeae</taxon>
        <taxon>Microthlaspi</taxon>
    </lineage>
</organism>
<keyword evidence="2" id="KW-1185">Reference proteome</keyword>
<protein>
    <submittedName>
        <fullName evidence="1">Uncharacterized protein</fullName>
    </submittedName>
</protein>
<dbReference type="EMBL" id="CACVBM020001274">
    <property type="protein sequence ID" value="CAA7042919.1"/>
    <property type="molecule type" value="Genomic_DNA"/>
</dbReference>
<proteinExistence type="predicted"/>
<evidence type="ECO:0000313" key="2">
    <source>
        <dbReference type="Proteomes" id="UP000467841"/>
    </source>
</evidence>
<accession>A0A6D2K0K6</accession>
<name>A0A6D2K0K6_9BRAS</name>
<dbReference type="AlphaFoldDB" id="A0A6D2K0K6"/>
<reference evidence="1" key="1">
    <citation type="submission" date="2020-01" db="EMBL/GenBank/DDBJ databases">
        <authorList>
            <person name="Mishra B."/>
        </authorList>
    </citation>
    <scope>NUCLEOTIDE SEQUENCE [LARGE SCALE GENOMIC DNA]</scope>
</reference>
<comment type="caution">
    <text evidence="1">The sequence shown here is derived from an EMBL/GenBank/DDBJ whole genome shotgun (WGS) entry which is preliminary data.</text>
</comment>
<dbReference type="Proteomes" id="UP000467841">
    <property type="component" value="Unassembled WGS sequence"/>
</dbReference>
<gene>
    <name evidence="1" type="ORF">MERR_LOCUS30154</name>
</gene>
<sequence length="93" mass="10329">MSHLLRGSNLKGSGDISEKIRSTLSKDGRFTKNHLAQAAASLTEKKEFLATVLINYGLHLTRVNLHNDNPPLIPRGKLIGLNDCKRMQSYRGT</sequence>